<organism evidence="1 2">
    <name type="scientific">Aspergillus sydowii CBS 593.65</name>
    <dbReference type="NCBI Taxonomy" id="1036612"/>
    <lineage>
        <taxon>Eukaryota</taxon>
        <taxon>Fungi</taxon>
        <taxon>Dikarya</taxon>
        <taxon>Ascomycota</taxon>
        <taxon>Pezizomycotina</taxon>
        <taxon>Eurotiomycetes</taxon>
        <taxon>Eurotiomycetidae</taxon>
        <taxon>Eurotiales</taxon>
        <taxon>Aspergillaceae</taxon>
        <taxon>Aspergillus</taxon>
        <taxon>Aspergillus subgen. Nidulantes</taxon>
    </lineage>
</organism>
<accession>A0A1L9TF50</accession>
<dbReference type="RefSeq" id="XP_040701870.1">
    <property type="nucleotide sequence ID" value="XM_040852306.1"/>
</dbReference>
<dbReference type="EMBL" id="KV878587">
    <property type="protein sequence ID" value="OJJ58064.1"/>
    <property type="molecule type" value="Genomic_DNA"/>
</dbReference>
<name>A0A1L9TF50_9EURO</name>
<evidence type="ECO:0000313" key="1">
    <source>
        <dbReference type="EMBL" id="OJJ58064.1"/>
    </source>
</evidence>
<dbReference type="GeneID" id="63768379"/>
<dbReference type="Proteomes" id="UP000184356">
    <property type="component" value="Unassembled WGS sequence"/>
</dbReference>
<keyword evidence="2" id="KW-1185">Reference proteome</keyword>
<protein>
    <submittedName>
        <fullName evidence="1">Uncharacterized protein</fullName>
    </submittedName>
</protein>
<dbReference type="AlphaFoldDB" id="A0A1L9TF50"/>
<proteinExistence type="predicted"/>
<evidence type="ECO:0000313" key="2">
    <source>
        <dbReference type="Proteomes" id="UP000184356"/>
    </source>
</evidence>
<gene>
    <name evidence="1" type="ORF">ASPSYDRAFT_90250</name>
</gene>
<sequence length="54" mass="6112">MLDQSCRNIRNANDDSCNNYARFGEYVLLSGSELDPCAADFQRRRNGCSRAAYC</sequence>
<dbReference type="VEuPathDB" id="FungiDB:ASPSYDRAFT_90250"/>
<reference evidence="2" key="1">
    <citation type="journal article" date="2017" name="Genome Biol.">
        <title>Comparative genomics reveals high biological diversity and specific adaptations in the industrially and medically important fungal genus Aspergillus.</title>
        <authorList>
            <person name="de Vries R.P."/>
            <person name="Riley R."/>
            <person name="Wiebenga A."/>
            <person name="Aguilar-Osorio G."/>
            <person name="Amillis S."/>
            <person name="Uchima C.A."/>
            <person name="Anderluh G."/>
            <person name="Asadollahi M."/>
            <person name="Askin M."/>
            <person name="Barry K."/>
            <person name="Battaglia E."/>
            <person name="Bayram O."/>
            <person name="Benocci T."/>
            <person name="Braus-Stromeyer S.A."/>
            <person name="Caldana C."/>
            <person name="Canovas D."/>
            <person name="Cerqueira G.C."/>
            <person name="Chen F."/>
            <person name="Chen W."/>
            <person name="Choi C."/>
            <person name="Clum A."/>
            <person name="Dos Santos R.A."/>
            <person name="Damasio A.R."/>
            <person name="Diallinas G."/>
            <person name="Emri T."/>
            <person name="Fekete E."/>
            <person name="Flipphi M."/>
            <person name="Freyberg S."/>
            <person name="Gallo A."/>
            <person name="Gournas C."/>
            <person name="Habgood R."/>
            <person name="Hainaut M."/>
            <person name="Harispe M.L."/>
            <person name="Henrissat B."/>
            <person name="Hilden K.S."/>
            <person name="Hope R."/>
            <person name="Hossain A."/>
            <person name="Karabika E."/>
            <person name="Karaffa L."/>
            <person name="Karanyi Z."/>
            <person name="Krasevec N."/>
            <person name="Kuo A."/>
            <person name="Kusch H."/>
            <person name="LaButti K."/>
            <person name="Lagendijk E.L."/>
            <person name="Lapidus A."/>
            <person name="Levasseur A."/>
            <person name="Lindquist E."/>
            <person name="Lipzen A."/>
            <person name="Logrieco A.F."/>
            <person name="MacCabe A."/>
            <person name="Maekelae M.R."/>
            <person name="Malavazi I."/>
            <person name="Melin P."/>
            <person name="Meyer V."/>
            <person name="Mielnichuk N."/>
            <person name="Miskei M."/>
            <person name="Molnar A.P."/>
            <person name="Mule G."/>
            <person name="Ngan C.Y."/>
            <person name="Orejas M."/>
            <person name="Orosz E."/>
            <person name="Ouedraogo J.P."/>
            <person name="Overkamp K.M."/>
            <person name="Park H.-S."/>
            <person name="Perrone G."/>
            <person name="Piumi F."/>
            <person name="Punt P.J."/>
            <person name="Ram A.F."/>
            <person name="Ramon A."/>
            <person name="Rauscher S."/>
            <person name="Record E."/>
            <person name="Riano-Pachon D.M."/>
            <person name="Robert V."/>
            <person name="Roehrig J."/>
            <person name="Ruller R."/>
            <person name="Salamov A."/>
            <person name="Salih N.S."/>
            <person name="Samson R.A."/>
            <person name="Sandor E."/>
            <person name="Sanguinetti M."/>
            <person name="Schuetze T."/>
            <person name="Sepcic K."/>
            <person name="Shelest E."/>
            <person name="Sherlock G."/>
            <person name="Sophianopoulou V."/>
            <person name="Squina F.M."/>
            <person name="Sun H."/>
            <person name="Susca A."/>
            <person name="Todd R.B."/>
            <person name="Tsang A."/>
            <person name="Unkles S.E."/>
            <person name="van de Wiele N."/>
            <person name="van Rossen-Uffink D."/>
            <person name="Oliveira J.V."/>
            <person name="Vesth T.C."/>
            <person name="Visser J."/>
            <person name="Yu J.-H."/>
            <person name="Zhou M."/>
            <person name="Andersen M.R."/>
            <person name="Archer D.B."/>
            <person name="Baker S.E."/>
            <person name="Benoit I."/>
            <person name="Brakhage A.A."/>
            <person name="Braus G.H."/>
            <person name="Fischer R."/>
            <person name="Frisvad J.C."/>
            <person name="Goldman G.H."/>
            <person name="Houbraken J."/>
            <person name="Oakley B."/>
            <person name="Pocsi I."/>
            <person name="Scazzocchio C."/>
            <person name="Seiboth B."/>
            <person name="vanKuyk P.A."/>
            <person name="Wortman J."/>
            <person name="Dyer P.S."/>
            <person name="Grigoriev I.V."/>
        </authorList>
    </citation>
    <scope>NUCLEOTIDE SEQUENCE [LARGE SCALE GENOMIC DNA]</scope>
    <source>
        <strain evidence="2">CBS 593.65</strain>
    </source>
</reference>